<comment type="caution">
    <text evidence="1">The sequence shown here is derived from an EMBL/GenBank/DDBJ whole genome shotgun (WGS) entry which is preliminary data.</text>
</comment>
<protein>
    <submittedName>
        <fullName evidence="1">Uncharacterized protein</fullName>
    </submittedName>
</protein>
<evidence type="ECO:0000313" key="2">
    <source>
        <dbReference type="Proteomes" id="UP000032458"/>
    </source>
</evidence>
<name>A0A0D7CMA1_9ACTN</name>
<evidence type="ECO:0000313" key="1">
    <source>
        <dbReference type="EMBL" id="KIZ17349.1"/>
    </source>
</evidence>
<sequence>MGSQAALSWAQRGVQVYEELAGLRPAGSTTPVNYENLAAFTPNTYWWDPSTGGLASALWFLALAYREANNDAAAATILIQRVRLAERLAGADPNTYKSLLGSILVHQFIGDAKWRAELGSQAALSWAQRGVQVYEELAGLRPAGSTTPVNYENLAAFTPNTYWWDPSTGGLASALWFLALAYREANNDAAAATILIQRVRLAERLAGADPNTYKSLLVHARADAAAFGFRPRL</sequence>
<keyword evidence="2" id="KW-1185">Reference proteome</keyword>
<dbReference type="EMBL" id="JRKI01000023">
    <property type="protein sequence ID" value="KIZ17349.1"/>
    <property type="molecule type" value="Genomic_DNA"/>
</dbReference>
<dbReference type="PATRIC" id="fig|1240678.4.peg.3181"/>
<organism evidence="1 2">
    <name type="scientific">Streptomyces natalensis ATCC 27448</name>
    <dbReference type="NCBI Taxonomy" id="1240678"/>
    <lineage>
        <taxon>Bacteria</taxon>
        <taxon>Bacillati</taxon>
        <taxon>Actinomycetota</taxon>
        <taxon>Actinomycetes</taxon>
        <taxon>Kitasatosporales</taxon>
        <taxon>Streptomycetaceae</taxon>
        <taxon>Streptomyces</taxon>
    </lineage>
</organism>
<accession>A0A0D7CMA1</accession>
<gene>
    <name evidence="1" type="ORF">SNA_15165</name>
</gene>
<reference evidence="1 2" key="1">
    <citation type="submission" date="2014-09" db="EMBL/GenBank/DDBJ databases">
        <title>Draft genome sequence of Streptomyces natalensis ATCC 27448, producer of the antifungal pimaricin.</title>
        <authorList>
            <person name="Mendes M.V."/>
            <person name="Beites T."/>
            <person name="Pires S."/>
            <person name="Santos C.L."/>
            <person name="Moradas-Ferreira P."/>
        </authorList>
    </citation>
    <scope>NUCLEOTIDE SEQUENCE [LARGE SCALE GENOMIC DNA]</scope>
    <source>
        <strain evidence="1 2">ATCC 27448</strain>
    </source>
</reference>
<dbReference type="AlphaFoldDB" id="A0A0D7CMA1"/>
<proteinExistence type="predicted"/>
<dbReference type="Proteomes" id="UP000032458">
    <property type="component" value="Unassembled WGS sequence"/>
</dbReference>